<evidence type="ECO:0000256" key="4">
    <source>
        <dbReference type="RuleBase" id="RU362116"/>
    </source>
</evidence>
<dbReference type="OrthoDB" id="8578401at2"/>
<dbReference type="Proteomes" id="UP000072421">
    <property type="component" value="Chromosome"/>
</dbReference>
<comment type="similarity">
    <text evidence="2 4">Belongs to the flagella basal body rod proteins family.</text>
</comment>
<dbReference type="PANTHER" id="PTHR30435">
    <property type="entry name" value="FLAGELLAR PROTEIN"/>
    <property type="match status" value="1"/>
</dbReference>
<keyword evidence="3 4" id="KW-0975">Bacterial flagellum</keyword>
<dbReference type="PATRIC" id="fig|158899.10.peg.2907"/>
<keyword evidence="8" id="KW-0966">Cell projection</keyword>
<sequence>MLESIYLGMTGLLGYSRGLKVIANNTANMNTPGFKGSTLQFADLFYSNGNLGSGSNGRNYGQIGYGLDTKGTTLNFRQGELRQTSNDLDVAIDGLGLFNLKDEAGNIHYTRAGQFKFNDDGILVNRSDNAKVLGLDANGVLGEISLTGLKVHAGAATTSIKFSGNLSSSTTDQTVSGVKVVDAAGGEHTLSLKFTGVTATTPGTPSIPGLPSIPTIPTTPTIPGFWNVDLMDGTKVVGSGTIKFQDGKPDPATAKISMTYKAGNLAPIPITLDFSGDVTSFAGGTLSTLAVASQDGYGPGAMSKATFDTAGNLVLTYSNGQTSNAARLALSRFDSLDAVTAVGNNQFDAVGAQAWQLGQAGADGFGNVQAGQIEISNVDLSQEFSDLVVMQRGYQSSSQVITTANEMLQELFSMKGK</sequence>
<evidence type="ECO:0000259" key="5">
    <source>
        <dbReference type="Pfam" id="PF00460"/>
    </source>
</evidence>
<proteinExistence type="inferred from homology"/>
<evidence type="ECO:0000313" key="9">
    <source>
        <dbReference type="Proteomes" id="UP000072421"/>
    </source>
</evidence>
<feature type="domain" description="Flagellar basal body rod protein N-terminal" evidence="5">
    <location>
        <begin position="5"/>
        <end position="35"/>
    </location>
</feature>
<dbReference type="EMBL" id="CP013232">
    <property type="protein sequence ID" value="AMO95576.1"/>
    <property type="molecule type" value="Genomic_DNA"/>
</dbReference>
<dbReference type="GO" id="GO:0009425">
    <property type="term" value="C:bacterial-type flagellum basal body"/>
    <property type="evidence" value="ECO:0007669"/>
    <property type="project" value="UniProtKB-SubCell"/>
</dbReference>
<dbReference type="RefSeq" id="WP_061540362.1">
    <property type="nucleotide sequence ID" value="NZ_CP013232.1"/>
</dbReference>
<dbReference type="Gene3D" id="2.60.98.20">
    <property type="entry name" value="Flagellar hook protein FlgE"/>
    <property type="match status" value="1"/>
</dbReference>
<dbReference type="NCBIfam" id="TIGR03506">
    <property type="entry name" value="FlgEFG_subfam"/>
    <property type="match status" value="1"/>
</dbReference>
<protein>
    <recommendedName>
        <fullName evidence="4">Flagellar hook protein FlgE</fullName>
    </recommendedName>
</protein>
<dbReference type="InterPro" id="IPR001444">
    <property type="entry name" value="Flag_bb_rod_N"/>
</dbReference>
<evidence type="ECO:0000256" key="2">
    <source>
        <dbReference type="ARBA" id="ARBA00009677"/>
    </source>
</evidence>
<organism evidence="8">
    <name type="scientific">Collimonas fungivorans</name>
    <dbReference type="NCBI Taxonomy" id="158899"/>
    <lineage>
        <taxon>Bacteria</taxon>
        <taxon>Pseudomonadati</taxon>
        <taxon>Pseudomonadota</taxon>
        <taxon>Betaproteobacteria</taxon>
        <taxon>Burkholderiales</taxon>
        <taxon>Oxalobacteraceae</taxon>
        <taxon>Collimonas</taxon>
    </lineage>
</organism>
<dbReference type="InterPro" id="IPR037925">
    <property type="entry name" value="FlgE/F/G-like"/>
</dbReference>
<dbReference type="AlphaFoldDB" id="A0A127PCM6"/>
<dbReference type="Pfam" id="PF22692">
    <property type="entry name" value="LlgE_F_G_D1"/>
    <property type="match status" value="1"/>
</dbReference>
<reference evidence="8 9" key="1">
    <citation type="submission" date="2015-11" db="EMBL/GenBank/DDBJ databases">
        <title>Exploring the genomic traits of fungus-feeding bacterial genus Collimonas.</title>
        <authorList>
            <person name="Song C."/>
            <person name="Schmidt R."/>
            <person name="de Jager V."/>
            <person name="Krzyzanowska D."/>
            <person name="Jongedijk E."/>
            <person name="Cankar K."/>
            <person name="Beekwilder J."/>
            <person name="van Veen A."/>
            <person name="de Boer W."/>
            <person name="van Veen J.A."/>
            <person name="Garbeva P."/>
        </authorList>
    </citation>
    <scope>NUCLEOTIDE SEQUENCE [LARGE SCALE GENOMIC DNA]</scope>
    <source>
        <strain evidence="8 9">Ter6</strain>
    </source>
</reference>
<evidence type="ECO:0000256" key="1">
    <source>
        <dbReference type="ARBA" id="ARBA00004117"/>
    </source>
</evidence>
<dbReference type="SUPFAM" id="SSF117143">
    <property type="entry name" value="Flagellar hook protein flgE"/>
    <property type="match status" value="1"/>
</dbReference>
<comment type="subcellular location">
    <subcellularLocation>
        <location evidence="1 4">Bacterial flagellum basal body</location>
    </subcellularLocation>
</comment>
<dbReference type="InterPro" id="IPR010930">
    <property type="entry name" value="Flg_bb/hook_C_dom"/>
</dbReference>
<dbReference type="Pfam" id="PF00460">
    <property type="entry name" value="Flg_bb_rod"/>
    <property type="match status" value="1"/>
</dbReference>
<keyword evidence="8" id="KW-0282">Flagellum</keyword>
<dbReference type="PANTHER" id="PTHR30435:SF1">
    <property type="entry name" value="FLAGELLAR HOOK PROTEIN FLGE"/>
    <property type="match status" value="1"/>
</dbReference>
<dbReference type="GO" id="GO:0009424">
    <property type="term" value="C:bacterial-type flagellum hook"/>
    <property type="evidence" value="ECO:0007669"/>
    <property type="project" value="TreeGrafter"/>
</dbReference>
<feature type="domain" description="Flagellar hook protein FlgE/F/G-like D1" evidence="7">
    <location>
        <begin position="91"/>
        <end position="166"/>
    </location>
</feature>
<evidence type="ECO:0000259" key="7">
    <source>
        <dbReference type="Pfam" id="PF22692"/>
    </source>
</evidence>
<dbReference type="GO" id="GO:0005829">
    <property type="term" value="C:cytosol"/>
    <property type="evidence" value="ECO:0007669"/>
    <property type="project" value="TreeGrafter"/>
</dbReference>
<evidence type="ECO:0000313" key="8">
    <source>
        <dbReference type="EMBL" id="AMO95576.1"/>
    </source>
</evidence>
<dbReference type="InterPro" id="IPR037058">
    <property type="entry name" value="Falgellar_hook_FlgE_sf"/>
</dbReference>
<gene>
    <name evidence="8" type="ORF">CFter6_2910</name>
</gene>
<feature type="domain" description="Flagellar basal-body/hook protein C-terminal" evidence="6">
    <location>
        <begin position="370"/>
        <end position="412"/>
    </location>
</feature>
<dbReference type="InterPro" id="IPR053967">
    <property type="entry name" value="LlgE_F_G-like_D1"/>
</dbReference>
<dbReference type="GO" id="GO:0071978">
    <property type="term" value="P:bacterial-type flagellum-dependent swarming motility"/>
    <property type="evidence" value="ECO:0007669"/>
    <property type="project" value="TreeGrafter"/>
</dbReference>
<evidence type="ECO:0000256" key="3">
    <source>
        <dbReference type="ARBA" id="ARBA00023143"/>
    </source>
</evidence>
<name>A0A127PCM6_9BURK</name>
<dbReference type="InterPro" id="IPR020013">
    <property type="entry name" value="Flagellar_FlgE/F/G"/>
</dbReference>
<keyword evidence="8" id="KW-0969">Cilium</keyword>
<evidence type="ECO:0000259" key="6">
    <source>
        <dbReference type="Pfam" id="PF06429"/>
    </source>
</evidence>
<dbReference type="Pfam" id="PF06429">
    <property type="entry name" value="Flg_bbr_C"/>
    <property type="match status" value="1"/>
</dbReference>
<accession>A0A127PCM6</accession>
<comment type="function">
    <text evidence="4">A flexible structure which links the flagellar filament to the drive apparatus in the basal body.</text>
</comment>